<dbReference type="AlphaFoldDB" id="A0A450YZ81"/>
<dbReference type="InterPro" id="IPR050570">
    <property type="entry name" value="Cell_wall_metabolism_enzyme"/>
</dbReference>
<feature type="domain" description="M23ase beta-sheet core" evidence="1">
    <location>
        <begin position="195"/>
        <end position="290"/>
    </location>
</feature>
<dbReference type="EMBL" id="CAADFR010000083">
    <property type="protein sequence ID" value="VFK41070.1"/>
    <property type="molecule type" value="Genomic_DNA"/>
</dbReference>
<dbReference type="Pfam" id="PF01551">
    <property type="entry name" value="Peptidase_M23"/>
    <property type="match status" value="1"/>
</dbReference>
<dbReference type="Gene3D" id="2.70.70.10">
    <property type="entry name" value="Glucose Permease (Domain IIA)"/>
    <property type="match status" value="1"/>
</dbReference>
<dbReference type="CDD" id="cd12797">
    <property type="entry name" value="M23_peptidase"/>
    <property type="match status" value="1"/>
</dbReference>
<proteinExistence type="predicted"/>
<evidence type="ECO:0000313" key="3">
    <source>
        <dbReference type="EMBL" id="VFK46827.1"/>
    </source>
</evidence>
<keyword evidence="3" id="KW-0378">Hydrolase</keyword>
<protein>
    <submittedName>
        <fullName evidence="3">Murein DD-endopeptidase MepM and murein hydrolase activator NlpD, contain LysM domain</fullName>
    </submittedName>
</protein>
<accession>A0A450YZ81</accession>
<gene>
    <name evidence="3" type="ORF">BECKSD772E_GA0070983_10816</name>
    <name evidence="2" type="ORF">BECKSD772F_GA0070984_10836</name>
</gene>
<evidence type="ECO:0000259" key="1">
    <source>
        <dbReference type="Pfam" id="PF01551"/>
    </source>
</evidence>
<dbReference type="GO" id="GO:0004222">
    <property type="term" value="F:metalloendopeptidase activity"/>
    <property type="evidence" value="ECO:0007669"/>
    <property type="project" value="TreeGrafter"/>
</dbReference>
<dbReference type="SUPFAM" id="SSF51261">
    <property type="entry name" value="Duplicated hybrid motif"/>
    <property type="match status" value="1"/>
</dbReference>
<dbReference type="EMBL" id="CAADFU010000081">
    <property type="protein sequence ID" value="VFK46827.1"/>
    <property type="molecule type" value="Genomic_DNA"/>
</dbReference>
<sequence length="303" mass="33022">MHTLTTIMNRLAHEFPVGKATSRIVFRVFASFLLFGWILSAGGAQGASRDIELTGSLIQGGLVQGRTDSKARVAFKGRSVRVSSDGLFLIGFGRDEPRTVNLTVTFPDGHRETRRLAIKERKYDIQRIEGLPKTKVSPKPRDLARIRAEAAKVKLARARDDARVDFLEGFIWPVKGRISGIYGSQRILNGKPRRPHFGIDIAAPKGAPVRAPASGVVTLAHPDMFFSGGTLILDHGHGLSSSFLHLEKILVEEGARVQQGDIIARVGATGRVTGAHLDWRINLFGTRLDPALLMDSELPSPGA</sequence>
<name>A0A450YZ81_9GAMM</name>
<dbReference type="InterPro" id="IPR011055">
    <property type="entry name" value="Dup_hybrid_motif"/>
</dbReference>
<dbReference type="InterPro" id="IPR016047">
    <property type="entry name" value="M23ase_b-sheet_dom"/>
</dbReference>
<dbReference type="PANTHER" id="PTHR21666">
    <property type="entry name" value="PEPTIDASE-RELATED"/>
    <property type="match status" value="1"/>
</dbReference>
<dbReference type="FunFam" id="2.70.70.10:FF:000019">
    <property type="entry name" value="M23 family peptidase"/>
    <property type="match status" value="1"/>
</dbReference>
<organism evidence="3">
    <name type="scientific">Candidatus Kentrum sp. SD</name>
    <dbReference type="NCBI Taxonomy" id="2126332"/>
    <lineage>
        <taxon>Bacteria</taxon>
        <taxon>Pseudomonadati</taxon>
        <taxon>Pseudomonadota</taxon>
        <taxon>Gammaproteobacteria</taxon>
        <taxon>Candidatus Kentrum</taxon>
    </lineage>
</organism>
<reference evidence="3" key="1">
    <citation type="submission" date="2019-02" db="EMBL/GenBank/DDBJ databases">
        <authorList>
            <person name="Gruber-Vodicka R. H."/>
            <person name="Seah K. B. B."/>
        </authorList>
    </citation>
    <scope>NUCLEOTIDE SEQUENCE</scope>
    <source>
        <strain evidence="3">BECK_S1320</strain>
        <strain evidence="2">BECK_S1321</strain>
    </source>
</reference>
<dbReference type="PANTHER" id="PTHR21666:SF285">
    <property type="entry name" value="M23 FAMILY METALLOPEPTIDASE"/>
    <property type="match status" value="1"/>
</dbReference>
<evidence type="ECO:0000313" key="2">
    <source>
        <dbReference type="EMBL" id="VFK41070.1"/>
    </source>
</evidence>